<dbReference type="Proteomes" id="UP000324222">
    <property type="component" value="Unassembled WGS sequence"/>
</dbReference>
<keyword evidence="2" id="KW-1185">Reference proteome</keyword>
<comment type="caution">
    <text evidence="1">The sequence shown here is derived from an EMBL/GenBank/DDBJ whole genome shotgun (WGS) entry which is preliminary data.</text>
</comment>
<protein>
    <submittedName>
        <fullName evidence="1">Uncharacterized protein</fullName>
    </submittedName>
</protein>
<reference evidence="1 2" key="1">
    <citation type="submission" date="2019-05" db="EMBL/GenBank/DDBJ databases">
        <title>Another draft genome of Portunus trituberculatus and its Hox gene families provides insights of decapod evolution.</title>
        <authorList>
            <person name="Jeong J.-H."/>
            <person name="Song I."/>
            <person name="Kim S."/>
            <person name="Choi T."/>
            <person name="Kim D."/>
            <person name="Ryu S."/>
            <person name="Kim W."/>
        </authorList>
    </citation>
    <scope>NUCLEOTIDE SEQUENCE [LARGE SCALE GENOMIC DNA]</scope>
    <source>
        <tissue evidence="1">Muscle</tissue>
    </source>
</reference>
<proteinExistence type="predicted"/>
<dbReference type="AlphaFoldDB" id="A0A5B7GZI0"/>
<evidence type="ECO:0000313" key="2">
    <source>
        <dbReference type="Proteomes" id="UP000324222"/>
    </source>
</evidence>
<evidence type="ECO:0000313" key="1">
    <source>
        <dbReference type="EMBL" id="MPC63019.1"/>
    </source>
</evidence>
<organism evidence="1 2">
    <name type="scientific">Portunus trituberculatus</name>
    <name type="common">Swimming crab</name>
    <name type="synonym">Neptunus trituberculatus</name>
    <dbReference type="NCBI Taxonomy" id="210409"/>
    <lineage>
        <taxon>Eukaryota</taxon>
        <taxon>Metazoa</taxon>
        <taxon>Ecdysozoa</taxon>
        <taxon>Arthropoda</taxon>
        <taxon>Crustacea</taxon>
        <taxon>Multicrustacea</taxon>
        <taxon>Malacostraca</taxon>
        <taxon>Eumalacostraca</taxon>
        <taxon>Eucarida</taxon>
        <taxon>Decapoda</taxon>
        <taxon>Pleocyemata</taxon>
        <taxon>Brachyura</taxon>
        <taxon>Eubrachyura</taxon>
        <taxon>Portunoidea</taxon>
        <taxon>Portunidae</taxon>
        <taxon>Portuninae</taxon>
        <taxon>Portunus</taxon>
    </lineage>
</organism>
<accession>A0A5B7GZI0</accession>
<gene>
    <name evidence="1" type="ORF">E2C01_057111</name>
</gene>
<name>A0A5B7GZI0_PORTR</name>
<dbReference type="EMBL" id="VSRR010020329">
    <property type="protein sequence ID" value="MPC63019.1"/>
    <property type="molecule type" value="Genomic_DNA"/>
</dbReference>
<sequence length="63" mass="6836">MQVSCPPFCDRGCLVLSGRHTSAREGQFVKATCARHSRSSTVQVSRLLNDLGGCNGLEITDRI</sequence>